<name>A0A1N7NWZ2_9BACT</name>
<dbReference type="PANTHER" id="PTHR43630:SF1">
    <property type="entry name" value="POLY-BETA-1,6-N-ACETYL-D-GLUCOSAMINE SYNTHASE"/>
    <property type="match status" value="1"/>
</dbReference>
<keyword evidence="2" id="KW-0328">Glycosyltransferase</keyword>
<dbReference type="PANTHER" id="PTHR43630">
    <property type="entry name" value="POLY-BETA-1,6-N-ACETYL-D-GLUCOSAMINE SYNTHASE"/>
    <property type="match status" value="1"/>
</dbReference>
<proteinExistence type="inferred from homology"/>
<comment type="similarity">
    <text evidence="1">Belongs to the glycosyltransferase 2 family.</text>
</comment>
<dbReference type="Proteomes" id="UP000186026">
    <property type="component" value="Unassembled WGS sequence"/>
</dbReference>
<sequence>MVAIELICVMLLLCQNLFLVVFFRTNFRSYHQKEAQELPQISILIPARNEAGIIRHCLQALEQLDYPTTKLQVILGNDQSIDDTAEIIEAWVAEKPYASLVDIVPTVAERTRKINGKANALAQMGDFATGEYLLFTDADCIVPTSWAKEMVLAVQSSEQIGFVTGVTSVQSLGFYAKMQDYDWLFTLGMVKVLSDLGLSVTTMGNNMLITKKAYDAVGGFSGLKFSLTEDFEIAQAIQQKGFKGIHQVSDQNLITTKAQPNLFSLLEQRKRWMHGAMKLPLTIKALLALQALFLPLVILLIVNYTFLGWLFWLTKWSIQSYFIYLFKKKISQKANILALIFFEIYYLFTAWTTILYYFWPSKTNWKGRKY</sequence>
<keyword evidence="4" id="KW-0812">Transmembrane</keyword>
<evidence type="ECO:0000313" key="6">
    <source>
        <dbReference type="Proteomes" id="UP000186026"/>
    </source>
</evidence>
<evidence type="ECO:0000256" key="1">
    <source>
        <dbReference type="ARBA" id="ARBA00006739"/>
    </source>
</evidence>
<accession>A0A1N7NWZ2</accession>
<evidence type="ECO:0000256" key="2">
    <source>
        <dbReference type="ARBA" id="ARBA00022676"/>
    </source>
</evidence>
<keyword evidence="4" id="KW-0472">Membrane</keyword>
<dbReference type="GO" id="GO:0016757">
    <property type="term" value="F:glycosyltransferase activity"/>
    <property type="evidence" value="ECO:0007669"/>
    <property type="project" value="UniProtKB-KW"/>
</dbReference>
<gene>
    <name evidence="5" type="ORF">SAMN05421761_11249</name>
</gene>
<dbReference type="Pfam" id="PF13641">
    <property type="entry name" value="Glyco_tranf_2_3"/>
    <property type="match status" value="1"/>
</dbReference>
<keyword evidence="3 5" id="KW-0808">Transferase</keyword>
<keyword evidence="6" id="KW-1185">Reference proteome</keyword>
<evidence type="ECO:0000256" key="4">
    <source>
        <dbReference type="SAM" id="Phobius"/>
    </source>
</evidence>
<feature type="transmembrane region" description="Helical" evidence="4">
    <location>
        <begin position="336"/>
        <end position="359"/>
    </location>
</feature>
<dbReference type="InterPro" id="IPR029044">
    <property type="entry name" value="Nucleotide-diphossugar_trans"/>
</dbReference>
<protein>
    <submittedName>
        <fullName evidence="5">Glycosyltransferase, catalytic subunit of cellulose synthase and poly-beta-1,6-N-acetylglucosamine synthase</fullName>
    </submittedName>
</protein>
<organism evidence="5 6">
    <name type="scientific">Belliella pelovolcani</name>
    <dbReference type="NCBI Taxonomy" id="529505"/>
    <lineage>
        <taxon>Bacteria</taxon>
        <taxon>Pseudomonadati</taxon>
        <taxon>Bacteroidota</taxon>
        <taxon>Cytophagia</taxon>
        <taxon>Cytophagales</taxon>
        <taxon>Cyclobacteriaceae</taxon>
        <taxon>Belliella</taxon>
    </lineage>
</organism>
<evidence type="ECO:0000313" key="5">
    <source>
        <dbReference type="EMBL" id="SIT02847.1"/>
    </source>
</evidence>
<keyword evidence="4" id="KW-1133">Transmembrane helix</keyword>
<dbReference type="OrthoDB" id="9800276at2"/>
<evidence type="ECO:0000256" key="3">
    <source>
        <dbReference type="ARBA" id="ARBA00022679"/>
    </source>
</evidence>
<dbReference type="Gene3D" id="3.90.550.10">
    <property type="entry name" value="Spore Coat Polysaccharide Biosynthesis Protein SpsA, Chain A"/>
    <property type="match status" value="1"/>
</dbReference>
<dbReference type="AlphaFoldDB" id="A0A1N7NWZ2"/>
<dbReference type="STRING" id="529505.SAMN05421761_11249"/>
<dbReference type="EMBL" id="FTOP01000012">
    <property type="protein sequence ID" value="SIT02847.1"/>
    <property type="molecule type" value="Genomic_DNA"/>
</dbReference>
<dbReference type="SUPFAM" id="SSF53448">
    <property type="entry name" value="Nucleotide-diphospho-sugar transferases"/>
    <property type="match status" value="1"/>
</dbReference>
<reference evidence="6" key="1">
    <citation type="submission" date="2017-01" db="EMBL/GenBank/DDBJ databases">
        <authorList>
            <person name="Varghese N."/>
            <person name="Submissions S."/>
        </authorList>
    </citation>
    <scope>NUCLEOTIDE SEQUENCE [LARGE SCALE GENOMIC DNA]</scope>
    <source>
        <strain evidence="6">DSM 46698</strain>
    </source>
</reference>